<evidence type="ECO:0000313" key="3">
    <source>
        <dbReference type="Proteomes" id="UP001162483"/>
    </source>
</evidence>
<gene>
    <name evidence="2" type="ORF">SPARVUS_LOCUS12046642</name>
</gene>
<dbReference type="Proteomes" id="UP001162483">
    <property type="component" value="Unassembled WGS sequence"/>
</dbReference>
<keyword evidence="3" id="KW-1185">Reference proteome</keyword>
<dbReference type="EMBL" id="CATNWA010016902">
    <property type="protein sequence ID" value="CAI9596272.1"/>
    <property type="molecule type" value="Genomic_DNA"/>
</dbReference>
<organism evidence="2 3">
    <name type="scientific">Staurois parvus</name>
    <dbReference type="NCBI Taxonomy" id="386267"/>
    <lineage>
        <taxon>Eukaryota</taxon>
        <taxon>Metazoa</taxon>
        <taxon>Chordata</taxon>
        <taxon>Craniata</taxon>
        <taxon>Vertebrata</taxon>
        <taxon>Euteleostomi</taxon>
        <taxon>Amphibia</taxon>
        <taxon>Batrachia</taxon>
        <taxon>Anura</taxon>
        <taxon>Neobatrachia</taxon>
        <taxon>Ranoidea</taxon>
        <taxon>Ranidae</taxon>
        <taxon>Staurois</taxon>
    </lineage>
</organism>
<reference evidence="2" key="1">
    <citation type="submission" date="2023-05" db="EMBL/GenBank/DDBJ databases">
        <authorList>
            <person name="Stuckert A."/>
        </authorList>
    </citation>
    <scope>NUCLEOTIDE SEQUENCE</scope>
</reference>
<keyword evidence="1" id="KW-0472">Membrane</keyword>
<name>A0ABN9FK89_9NEOB</name>
<keyword evidence="1" id="KW-1133">Transmembrane helix</keyword>
<comment type="caution">
    <text evidence="2">The sequence shown here is derived from an EMBL/GenBank/DDBJ whole genome shotgun (WGS) entry which is preliminary data.</text>
</comment>
<sequence length="77" mass="8635">MTLRRKGLTSGAIKGLAVCCFAMLSVCVLYYVSMLLCIILLCRTIQRSMLVLTRKRSVLFIYRPLPCQCSLAITGCR</sequence>
<proteinExistence type="predicted"/>
<evidence type="ECO:0000256" key="1">
    <source>
        <dbReference type="SAM" id="Phobius"/>
    </source>
</evidence>
<keyword evidence="1" id="KW-0812">Transmembrane</keyword>
<protein>
    <submittedName>
        <fullName evidence="2">Uncharacterized protein</fullName>
    </submittedName>
</protein>
<evidence type="ECO:0000313" key="2">
    <source>
        <dbReference type="EMBL" id="CAI9596272.1"/>
    </source>
</evidence>
<feature type="transmembrane region" description="Helical" evidence="1">
    <location>
        <begin position="12"/>
        <end position="42"/>
    </location>
</feature>
<accession>A0ABN9FK89</accession>